<protein>
    <recommendedName>
        <fullName evidence="3">DUF559 domain-containing protein</fullName>
    </recommendedName>
</protein>
<dbReference type="Proteomes" id="UP000648535">
    <property type="component" value="Unassembled WGS sequence"/>
</dbReference>
<name>A0A8H9GA14_9MICO</name>
<organism evidence="1 2">
    <name type="scientific">Curtobacterium luteum</name>
    <dbReference type="NCBI Taxonomy" id="33881"/>
    <lineage>
        <taxon>Bacteria</taxon>
        <taxon>Bacillati</taxon>
        <taxon>Actinomycetota</taxon>
        <taxon>Actinomycetes</taxon>
        <taxon>Micrococcales</taxon>
        <taxon>Microbacteriaceae</taxon>
        <taxon>Curtobacterium</taxon>
    </lineage>
</organism>
<reference evidence="1" key="2">
    <citation type="submission" date="2020-09" db="EMBL/GenBank/DDBJ databases">
        <authorList>
            <person name="Sun Q."/>
            <person name="Ohkuma M."/>
        </authorList>
    </citation>
    <scope>NUCLEOTIDE SEQUENCE</scope>
    <source>
        <strain evidence="1">JCM 1480</strain>
    </source>
</reference>
<accession>A0A8H9GA14</accession>
<reference evidence="1" key="1">
    <citation type="journal article" date="2014" name="Int. J. Syst. Evol. Microbiol.">
        <title>Complete genome sequence of Corynebacterium casei LMG S-19264T (=DSM 44701T), isolated from a smear-ripened cheese.</title>
        <authorList>
            <consortium name="US DOE Joint Genome Institute (JGI-PGF)"/>
            <person name="Walter F."/>
            <person name="Albersmeier A."/>
            <person name="Kalinowski J."/>
            <person name="Ruckert C."/>
        </authorList>
    </citation>
    <scope>NUCLEOTIDE SEQUENCE</scope>
    <source>
        <strain evidence="1">JCM 1480</strain>
    </source>
</reference>
<sequence length="292" mass="32208">MRRARQLPPEFDATVFRTGDALAAGVNSERLRRSDLERPTRGVRAPAGSDDFVSAIAIVMRDDQHFSHVTAARLWGAPLPRAAQDDRRVHVTTVGTLRMRRPGVVAHRAVSAEVRVLNGLRLSAPASAWFECAGVIDRMALVAVGDHMVGRAGLATIDDLRRAIRPGSPHAVAARRAVELVRVGCESPMETWMRIAVIDAGFPEPELNIDVHDATGAFLGRVDLAWPRLRIALEYDGEHHRERDVFQHDQRRDNGFVVNDWTVIHATAADAVRPAVLFERLRQAFVAKGAAL</sequence>
<evidence type="ECO:0000313" key="1">
    <source>
        <dbReference type="EMBL" id="GGL00845.1"/>
    </source>
</evidence>
<dbReference type="AlphaFoldDB" id="A0A8H9GA14"/>
<comment type="caution">
    <text evidence="1">The sequence shown here is derived from an EMBL/GenBank/DDBJ whole genome shotgun (WGS) entry which is preliminary data.</text>
</comment>
<dbReference type="EMBL" id="BMOI01000007">
    <property type="protein sequence ID" value="GGL00845.1"/>
    <property type="molecule type" value="Genomic_DNA"/>
</dbReference>
<evidence type="ECO:0000313" key="2">
    <source>
        <dbReference type="Proteomes" id="UP000648535"/>
    </source>
</evidence>
<dbReference type="SUPFAM" id="SSF52980">
    <property type="entry name" value="Restriction endonuclease-like"/>
    <property type="match status" value="1"/>
</dbReference>
<gene>
    <name evidence="1" type="ORF">GCM10009769_18870</name>
</gene>
<proteinExistence type="predicted"/>
<dbReference type="InterPro" id="IPR011335">
    <property type="entry name" value="Restrct_endonuc-II-like"/>
</dbReference>
<evidence type="ECO:0008006" key="3">
    <source>
        <dbReference type="Google" id="ProtNLM"/>
    </source>
</evidence>